<dbReference type="PROSITE" id="PS50172">
    <property type="entry name" value="BRCT"/>
    <property type="match status" value="4"/>
</dbReference>
<accession>A0A0D2B2B3</accession>
<dbReference type="SUPFAM" id="SSF52113">
    <property type="entry name" value="BRCT domain"/>
    <property type="match status" value="6"/>
</dbReference>
<dbReference type="InterPro" id="IPR053036">
    <property type="entry name" value="CellCycle_DNARepair_Reg"/>
</dbReference>
<dbReference type="GO" id="GO:0005634">
    <property type="term" value="C:nucleus"/>
    <property type="evidence" value="ECO:0007669"/>
    <property type="project" value="TreeGrafter"/>
</dbReference>
<dbReference type="Proteomes" id="UP000054466">
    <property type="component" value="Unassembled WGS sequence"/>
</dbReference>
<dbReference type="OrthoDB" id="342264at2759"/>
<dbReference type="Pfam" id="PF12738">
    <property type="entry name" value="PTCB-BRCT"/>
    <property type="match status" value="1"/>
</dbReference>
<dbReference type="GeneID" id="27342603"/>
<dbReference type="PANTHER" id="PTHR47667:SF1">
    <property type="entry name" value="REGULATOR OF TY1 TRANSPOSITION PROTEIN 107"/>
    <property type="match status" value="1"/>
</dbReference>
<sequence>MSIPLLNTCAVIFRRIFGANTSTTANMDNDQAVVAEKEPGLFMHYKFAIIRSAALPENEAESRAAELKLHDGEVMIDQYPQTRLDLRGITHVISATSDFPDYNSCSDALIPVIKPTWVEHSLAKNRLLNPRQYSPDPRYFMSDVVACVGDLPQGDADAIAGGILAMGGLFSTKLTNQITHIVALSLDSDAVATVAKKKLVLKVVLPHWVDDCLKLGRKIDEYPYQLPHPEILEPASDRAPTAKHNHQVDGAVHPDPVLFKQNPNPPRKLQNVFKKKAIMLANDLGISQYLRETLAALITTGGGAVTDSLSKADMYICKYREGADYKAASREGKDVGNLSWLYFLIQTDQWTSPMRRMLHYPLAKNGLPGFPGLVISLSNYSGEARTYLENMIIATGAKCTKTLKQDNTHLITAHDHSEKCTAAKEWGVHIVNHLWLEESYARWKMQSITDRRYTHFPQRTNLSEVVGSTQLDRDVLEKRFFPDDDTEMTGVAKNGPTHRVDKKAVDAEQPSSVRRTKSEQATKSGLGRGMQKPHTPATPRFNAVEKENITPPTMNSRKSKEIAVSRLQAQAEDILLFTKESKRKGGVIYGGRRKSDPDRVQLGRKRPMDEVDDVDMLDEGDAKKSKREDAPTIRLVVSGYKRWVNKSKVEDHDKKHLRDLGILVTSDASKATHLAAPRIVRTVKFVTALAYAPLVISTDFIDDCLVGDKLLDPEKYKLRDKESEKNIQLNLDNSRQRAQKNANKLLQGRCVYCMENIPRGFDVYKAIVEANGGRCMLWKNRKGTIVPSGRADGEVFTDTDDNHDVYLLSHEEGDHHGLWSRFKEMAEGSRKVPKIVTSSWLLETAISQEIMPTKPHELSRDDNVF</sequence>
<keyword evidence="4" id="KW-1185">Reference proteome</keyword>
<feature type="compositionally biased region" description="Basic and acidic residues" evidence="1">
    <location>
        <begin position="593"/>
        <end position="609"/>
    </location>
</feature>
<dbReference type="VEuPathDB" id="FungiDB:PV07_03409"/>
<feature type="domain" description="BRCT" evidence="2">
    <location>
        <begin position="135"/>
        <end position="226"/>
    </location>
</feature>
<dbReference type="EMBL" id="KN847041">
    <property type="protein sequence ID" value="KIW31817.1"/>
    <property type="molecule type" value="Genomic_DNA"/>
</dbReference>
<feature type="domain" description="BRCT" evidence="2">
    <location>
        <begin position="37"/>
        <end position="135"/>
    </location>
</feature>
<feature type="domain" description="BRCT" evidence="2">
    <location>
        <begin position="654"/>
        <end position="718"/>
    </location>
</feature>
<evidence type="ECO:0000313" key="4">
    <source>
        <dbReference type="Proteomes" id="UP000054466"/>
    </source>
</evidence>
<dbReference type="RefSeq" id="XP_016252033.1">
    <property type="nucleotide sequence ID" value="XM_016390131.1"/>
</dbReference>
<dbReference type="GO" id="GO:0035361">
    <property type="term" value="C:Cul8-RING ubiquitin ligase complex"/>
    <property type="evidence" value="ECO:0007669"/>
    <property type="project" value="TreeGrafter"/>
</dbReference>
<feature type="domain" description="BRCT" evidence="2">
    <location>
        <begin position="370"/>
        <end position="453"/>
    </location>
</feature>
<dbReference type="Gene3D" id="3.40.50.10190">
    <property type="entry name" value="BRCT domain"/>
    <property type="match status" value="5"/>
</dbReference>
<dbReference type="PANTHER" id="PTHR47667">
    <property type="entry name" value="REGULATOR OF TY1 TRANSPOSITION PROTEIN 107"/>
    <property type="match status" value="1"/>
</dbReference>
<dbReference type="GO" id="GO:1990683">
    <property type="term" value="P:DNA double-strand break attachment to nuclear envelope"/>
    <property type="evidence" value="ECO:0007669"/>
    <property type="project" value="TreeGrafter"/>
</dbReference>
<name>A0A0D2B2B3_9EURO</name>
<evidence type="ECO:0000313" key="3">
    <source>
        <dbReference type="EMBL" id="KIW31817.1"/>
    </source>
</evidence>
<feature type="region of interest" description="Disordered" evidence="1">
    <location>
        <begin position="486"/>
        <end position="561"/>
    </location>
</feature>
<dbReference type="HOGENOM" id="CLU_002149_2_0_1"/>
<evidence type="ECO:0000259" key="2">
    <source>
        <dbReference type="PROSITE" id="PS50172"/>
    </source>
</evidence>
<dbReference type="STRING" id="569365.A0A0D2B2B3"/>
<dbReference type="GO" id="GO:0006302">
    <property type="term" value="P:double-strand break repair"/>
    <property type="evidence" value="ECO:0007669"/>
    <property type="project" value="TreeGrafter"/>
</dbReference>
<gene>
    <name evidence="3" type="ORF">PV07_03409</name>
</gene>
<dbReference type="Pfam" id="PF00533">
    <property type="entry name" value="BRCT"/>
    <property type="match status" value="1"/>
</dbReference>
<dbReference type="CDD" id="cd17743">
    <property type="entry name" value="BRCT_BRC1_like_rpt5"/>
    <property type="match status" value="1"/>
</dbReference>
<evidence type="ECO:0000256" key="1">
    <source>
        <dbReference type="SAM" id="MobiDB-lite"/>
    </source>
</evidence>
<dbReference type="FunFam" id="3.40.50.10190:FF:000048">
    <property type="entry name" value="DNA repair protein Rtt107"/>
    <property type="match status" value="1"/>
</dbReference>
<protein>
    <recommendedName>
        <fullName evidence="2">BRCT domain-containing protein</fullName>
    </recommendedName>
</protein>
<dbReference type="CDD" id="cd18438">
    <property type="entry name" value="BRCT_BRC1_like_rpt4"/>
    <property type="match status" value="1"/>
</dbReference>
<organism evidence="3 4">
    <name type="scientific">Cladophialophora immunda</name>
    <dbReference type="NCBI Taxonomy" id="569365"/>
    <lineage>
        <taxon>Eukaryota</taxon>
        <taxon>Fungi</taxon>
        <taxon>Dikarya</taxon>
        <taxon>Ascomycota</taxon>
        <taxon>Pezizomycotina</taxon>
        <taxon>Eurotiomycetes</taxon>
        <taxon>Chaetothyriomycetidae</taxon>
        <taxon>Chaetothyriales</taxon>
        <taxon>Herpotrichiellaceae</taxon>
        <taxon>Cladophialophora</taxon>
    </lineage>
</organism>
<reference evidence="3 4" key="1">
    <citation type="submission" date="2015-01" db="EMBL/GenBank/DDBJ databases">
        <title>The Genome Sequence of Cladophialophora immunda CBS83496.</title>
        <authorList>
            <consortium name="The Broad Institute Genomics Platform"/>
            <person name="Cuomo C."/>
            <person name="de Hoog S."/>
            <person name="Gorbushina A."/>
            <person name="Stielow B."/>
            <person name="Teixiera M."/>
            <person name="Abouelleil A."/>
            <person name="Chapman S.B."/>
            <person name="Priest M."/>
            <person name="Young S.K."/>
            <person name="Wortman J."/>
            <person name="Nusbaum C."/>
            <person name="Birren B."/>
        </authorList>
    </citation>
    <scope>NUCLEOTIDE SEQUENCE [LARGE SCALE GENOMIC DNA]</scope>
    <source>
        <strain evidence="3 4">CBS 83496</strain>
    </source>
</reference>
<dbReference type="AlphaFoldDB" id="A0A0D2B2B3"/>
<proteinExistence type="predicted"/>
<dbReference type="Pfam" id="PF16770">
    <property type="entry name" value="RTT107_BRCT_5"/>
    <property type="match status" value="1"/>
</dbReference>
<dbReference type="SMART" id="SM00292">
    <property type="entry name" value="BRCT"/>
    <property type="match status" value="5"/>
</dbReference>
<dbReference type="CDD" id="cd18437">
    <property type="entry name" value="BRCT_BRC1_like_rpt3"/>
    <property type="match status" value="1"/>
</dbReference>
<feature type="region of interest" description="Disordered" evidence="1">
    <location>
        <begin position="587"/>
        <end position="611"/>
    </location>
</feature>
<dbReference type="InterPro" id="IPR036420">
    <property type="entry name" value="BRCT_dom_sf"/>
</dbReference>
<dbReference type="InterPro" id="IPR001357">
    <property type="entry name" value="BRCT_dom"/>
</dbReference>
<feature type="compositionally biased region" description="Polar residues" evidence="1">
    <location>
        <begin position="509"/>
        <end position="523"/>
    </location>
</feature>